<dbReference type="EMBL" id="JXJN01026219">
    <property type="status" value="NOT_ANNOTATED_CDS"/>
    <property type="molecule type" value="Genomic_DNA"/>
</dbReference>
<dbReference type="GO" id="GO:0004588">
    <property type="term" value="F:orotate phosphoribosyltransferase activity"/>
    <property type="evidence" value="ECO:0007669"/>
    <property type="project" value="TreeGrafter"/>
</dbReference>
<protein>
    <recommendedName>
        <fullName evidence="3">Phosphoribosyltransferase domain-containing protein</fullName>
    </recommendedName>
</protein>
<dbReference type="PANTHER" id="PTHR46683">
    <property type="entry name" value="OROTATE PHOSPHORIBOSYLTRANSFERASE 1-RELATED"/>
    <property type="match status" value="1"/>
</dbReference>
<evidence type="ECO:0000313" key="1">
    <source>
        <dbReference type="EnsemblMetazoa" id="GPPI049914-PA"/>
    </source>
</evidence>
<evidence type="ECO:0008006" key="3">
    <source>
        <dbReference type="Google" id="ProtNLM"/>
    </source>
</evidence>
<sequence length="154" mass="17884">MFSIKNFEYFDKISSKTVESKPPLNAKRYDSRNIFLQLPYTNINFMNNYKKEYKLHGEGGLIIGKPPRGKVILMDDVITSGSTINKVFNIINCSQAKLSGMIIALDRQEKDLYKKPAIKNLQNRFDFKIKSIIKLTDIILFLEQNKIVDKKILY</sequence>
<dbReference type="InterPro" id="IPR000836">
    <property type="entry name" value="PRTase_dom"/>
</dbReference>
<evidence type="ECO:0000313" key="2">
    <source>
        <dbReference type="Proteomes" id="UP000092460"/>
    </source>
</evidence>
<dbReference type="Gene3D" id="3.40.50.2020">
    <property type="match status" value="1"/>
</dbReference>
<keyword evidence="2" id="KW-1185">Reference proteome</keyword>
<dbReference type="EnsemblMetazoa" id="GPPI049914-RA">
    <property type="protein sequence ID" value="GPPI049914-PA"/>
    <property type="gene ID" value="GPPI049914"/>
</dbReference>
<dbReference type="STRING" id="67801.A0A1B0C5S6"/>
<dbReference type="GO" id="GO:0046132">
    <property type="term" value="P:pyrimidine ribonucleoside biosynthetic process"/>
    <property type="evidence" value="ECO:0007669"/>
    <property type="project" value="TreeGrafter"/>
</dbReference>
<dbReference type="SUPFAM" id="SSF53271">
    <property type="entry name" value="PRTase-like"/>
    <property type="match status" value="1"/>
</dbReference>
<dbReference type="GO" id="GO:0005737">
    <property type="term" value="C:cytoplasm"/>
    <property type="evidence" value="ECO:0007669"/>
    <property type="project" value="TreeGrafter"/>
</dbReference>
<dbReference type="AlphaFoldDB" id="A0A1B0C5S6"/>
<accession>A0A1B0C5S6</accession>
<dbReference type="GO" id="GO:0006221">
    <property type="term" value="P:pyrimidine nucleotide biosynthetic process"/>
    <property type="evidence" value="ECO:0007669"/>
    <property type="project" value="TreeGrafter"/>
</dbReference>
<dbReference type="Proteomes" id="UP000092460">
    <property type="component" value="Unassembled WGS sequence"/>
</dbReference>
<dbReference type="PANTHER" id="PTHR46683:SF1">
    <property type="entry name" value="OROTATE PHOSPHORIBOSYLTRANSFERASE 1-RELATED"/>
    <property type="match status" value="1"/>
</dbReference>
<dbReference type="VEuPathDB" id="VectorBase:GPPI049914"/>
<reference evidence="1" key="2">
    <citation type="submission" date="2020-05" db="UniProtKB">
        <authorList>
            <consortium name="EnsemblMetazoa"/>
        </authorList>
    </citation>
    <scope>IDENTIFICATION</scope>
    <source>
        <strain evidence="1">IAEA</strain>
    </source>
</reference>
<dbReference type="InterPro" id="IPR029057">
    <property type="entry name" value="PRTase-like"/>
</dbReference>
<organism evidence="1 2">
    <name type="scientific">Glossina palpalis gambiensis</name>
    <dbReference type="NCBI Taxonomy" id="67801"/>
    <lineage>
        <taxon>Eukaryota</taxon>
        <taxon>Metazoa</taxon>
        <taxon>Ecdysozoa</taxon>
        <taxon>Arthropoda</taxon>
        <taxon>Hexapoda</taxon>
        <taxon>Insecta</taxon>
        <taxon>Pterygota</taxon>
        <taxon>Neoptera</taxon>
        <taxon>Endopterygota</taxon>
        <taxon>Diptera</taxon>
        <taxon>Brachycera</taxon>
        <taxon>Muscomorpha</taxon>
        <taxon>Hippoboscoidea</taxon>
        <taxon>Glossinidae</taxon>
        <taxon>Glossina</taxon>
    </lineage>
</organism>
<dbReference type="EMBL" id="JXJN01026220">
    <property type="status" value="NOT_ANNOTATED_CDS"/>
    <property type="molecule type" value="Genomic_DNA"/>
</dbReference>
<dbReference type="GO" id="GO:0006207">
    <property type="term" value="P:'de novo' pyrimidine nucleobase biosynthetic process"/>
    <property type="evidence" value="ECO:0007669"/>
    <property type="project" value="TreeGrafter"/>
</dbReference>
<name>A0A1B0C5S6_9MUSC</name>
<proteinExistence type="predicted"/>
<dbReference type="CDD" id="cd06223">
    <property type="entry name" value="PRTases_typeI"/>
    <property type="match status" value="1"/>
</dbReference>
<reference evidence="2" key="1">
    <citation type="submission" date="2015-01" db="EMBL/GenBank/DDBJ databases">
        <authorList>
            <person name="Aksoy S."/>
            <person name="Warren W."/>
            <person name="Wilson R.K."/>
        </authorList>
    </citation>
    <scope>NUCLEOTIDE SEQUENCE [LARGE SCALE GENOMIC DNA]</scope>
    <source>
        <strain evidence="2">IAEA</strain>
    </source>
</reference>